<evidence type="ECO:0000256" key="2">
    <source>
        <dbReference type="ARBA" id="ARBA00022499"/>
    </source>
</evidence>
<feature type="compositionally biased region" description="Basic and acidic residues" evidence="11">
    <location>
        <begin position="280"/>
        <end position="291"/>
    </location>
</feature>
<evidence type="ECO:0000313" key="12">
    <source>
        <dbReference type="EMBL" id="KAJ7305793.1"/>
    </source>
</evidence>
<keyword evidence="2" id="KW-1017">Isopeptide bond</keyword>
<feature type="region of interest" description="Disordered" evidence="11">
    <location>
        <begin position="255"/>
        <end position="433"/>
    </location>
</feature>
<dbReference type="Gene3D" id="3.40.50.790">
    <property type="match status" value="1"/>
</dbReference>
<evidence type="ECO:0000256" key="6">
    <source>
        <dbReference type="ARBA" id="ARBA00023054"/>
    </source>
</evidence>
<dbReference type="InterPro" id="IPR028364">
    <property type="entry name" value="Ribosomal_uL1/biogenesis"/>
</dbReference>
<dbReference type="OrthoDB" id="10251727at2759"/>
<comment type="subcellular location">
    <subcellularLocation>
        <location evidence="1">Nucleus</location>
        <location evidence="1">Nucleolus</location>
    </subcellularLocation>
</comment>
<evidence type="ECO:0000256" key="1">
    <source>
        <dbReference type="ARBA" id="ARBA00004604"/>
    </source>
</evidence>
<protein>
    <recommendedName>
        <fullName evidence="10">Ribosomal L1 domain-containing protein 1</fullName>
    </recommendedName>
</protein>
<name>A0A9Q0X8E0_9SAUR</name>
<dbReference type="InterPro" id="IPR023674">
    <property type="entry name" value="Ribosomal_uL1-like"/>
</dbReference>
<keyword evidence="13" id="KW-1185">Reference proteome</keyword>
<dbReference type="PANTHER" id="PTHR23105">
    <property type="entry name" value="RIBOSOMAL PROTEIN L7AE FAMILY MEMBER"/>
    <property type="match status" value="1"/>
</dbReference>
<evidence type="ECO:0000256" key="10">
    <source>
        <dbReference type="ARBA" id="ARBA00070787"/>
    </source>
</evidence>
<feature type="compositionally biased region" description="Basic and acidic residues" evidence="11">
    <location>
        <begin position="329"/>
        <end position="338"/>
    </location>
</feature>
<dbReference type="InterPro" id="IPR050257">
    <property type="entry name" value="eL8/uL1-like"/>
</dbReference>
<evidence type="ECO:0000313" key="13">
    <source>
        <dbReference type="Proteomes" id="UP001142489"/>
    </source>
</evidence>
<feature type="compositionally biased region" description="Polar residues" evidence="11">
    <location>
        <begin position="359"/>
        <end position="369"/>
    </location>
</feature>
<gene>
    <name evidence="12" type="ORF">JRQ81_010159</name>
</gene>
<evidence type="ECO:0000256" key="5">
    <source>
        <dbReference type="ARBA" id="ARBA00022990"/>
    </source>
</evidence>
<keyword evidence="5" id="KW-0007">Acetylation</keyword>
<feature type="compositionally biased region" description="Basic residues" evidence="11">
    <location>
        <begin position="411"/>
        <end position="433"/>
    </location>
</feature>
<proteinExistence type="inferred from homology"/>
<dbReference type="GO" id="GO:0005730">
    <property type="term" value="C:nucleolus"/>
    <property type="evidence" value="ECO:0007669"/>
    <property type="project" value="UniProtKB-SubCell"/>
</dbReference>
<dbReference type="Proteomes" id="UP001142489">
    <property type="component" value="Unassembled WGS sequence"/>
</dbReference>
<feature type="compositionally biased region" description="Basic residues" evidence="11">
    <location>
        <begin position="372"/>
        <end position="381"/>
    </location>
</feature>
<reference evidence="12" key="1">
    <citation type="journal article" date="2023" name="DNA Res.">
        <title>Chromosome-level genome assembly of Phrynocephalus forsythii using third-generation DNA sequencing and Hi-C analysis.</title>
        <authorList>
            <person name="Qi Y."/>
            <person name="Zhao W."/>
            <person name="Zhao Y."/>
            <person name="Niu C."/>
            <person name="Cao S."/>
            <person name="Zhang Y."/>
        </authorList>
    </citation>
    <scope>NUCLEOTIDE SEQUENCE</scope>
    <source>
        <tissue evidence="12">Muscle</tissue>
    </source>
</reference>
<keyword evidence="7" id="KW-0539">Nucleus</keyword>
<dbReference type="CDD" id="cd00403">
    <property type="entry name" value="Ribosomal_L1"/>
    <property type="match status" value="1"/>
</dbReference>
<keyword evidence="6" id="KW-0175">Coiled coil</keyword>
<dbReference type="SUPFAM" id="SSF56808">
    <property type="entry name" value="Ribosomal protein L1"/>
    <property type="match status" value="1"/>
</dbReference>
<dbReference type="EMBL" id="JAPFRF010000021">
    <property type="protein sequence ID" value="KAJ7305793.1"/>
    <property type="molecule type" value="Genomic_DNA"/>
</dbReference>
<comment type="caution">
    <text evidence="12">The sequence shown here is derived from an EMBL/GenBank/DDBJ whole genome shotgun (WGS) entry which is preliminary data.</text>
</comment>
<evidence type="ECO:0000256" key="4">
    <source>
        <dbReference type="ARBA" id="ARBA00022843"/>
    </source>
</evidence>
<sequence length="433" mass="48263">MEAAAGSALPLDPEQIKKATLALLAHFKNRQKSAKKLLLDEEQNFFLMVTVWKIPSEERVIKIPLPHGILPVTSEVCLFTKDEPGSTAEQTENFYKKLLTQHKITNITEVISYKTLKTEYKPFEAKRRLLSRFALFLSDDRIRRLLPSHIGKHFYRSKKAPLSVNLKAKNLAKEINKHVQGTILPITNKGCCYTIRIGHTGMEAWQIMENIMAAAEVVAAKAPKIWKSVKILHLKTGKSVALPVFTWFPPKSDTVEKQTDTEEQQGLNKQQGLKRKRPEKKTPGKTREKEVAAAPAVVKSEEEDDKIPQLVPIETSPTVKGGKVIEPSASEKKVESIPKESTPFKRKAVSPLVTPETPLDTSGDGSTLHTPKPLKKEKKPKQGVLEKAKAKTPKKRLANSSGILKMGKAIKSAKKAPKTPKKEPKKLKMPQSA</sequence>
<dbReference type="FunFam" id="3.40.50.790:FF:000004">
    <property type="entry name" value="Ribosomal L1 domain-containing 1-like 1"/>
    <property type="match status" value="1"/>
</dbReference>
<keyword evidence="3" id="KW-0597">Phosphoprotein</keyword>
<evidence type="ECO:0000256" key="3">
    <source>
        <dbReference type="ARBA" id="ARBA00022553"/>
    </source>
</evidence>
<dbReference type="InterPro" id="IPR016095">
    <property type="entry name" value="Ribosomal_uL1_3-a/b-sand"/>
</dbReference>
<comment type="function">
    <text evidence="8">Regulates cellular senescence through inhibition of PTEN translation. Acts as a pro-apoptotic regulator in response to DNA damage.</text>
</comment>
<evidence type="ECO:0000256" key="11">
    <source>
        <dbReference type="SAM" id="MobiDB-lite"/>
    </source>
</evidence>
<evidence type="ECO:0000256" key="7">
    <source>
        <dbReference type="ARBA" id="ARBA00023242"/>
    </source>
</evidence>
<accession>A0A9Q0X8E0</accession>
<evidence type="ECO:0000256" key="9">
    <source>
        <dbReference type="ARBA" id="ARBA00061550"/>
    </source>
</evidence>
<dbReference type="Pfam" id="PF00687">
    <property type="entry name" value="Ribosomal_L1"/>
    <property type="match status" value="1"/>
</dbReference>
<organism evidence="12 13">
    <name type="scientific">Phrynocephalus forsythii</name>
    <dbReference type="NCBI Taxonomy" id="171643"/>
    <lineage>
        <taxon>Eukaryota</taxon>
        <taxon>Metazoa</taxon>
        <taxon>Chordata</taxon>
        <taxon>Craniata</taxon>
        <taxon>Vertebrata</taxon>
        <taxon>Euteleostomi</taxon>
        <taxon>Lepidosauria</taxon>
        <taxon>Squamata</taxon>
        <taxon>Bifurcata</taxon>
        <taxon>Unidentata</taxon>
        <taxon>Episquamata</taxon>
        <taxon>Toxicofera</taxon>
        <taxon>Iguania</taxon>
        <taxon>Acrodonta</taxon>
        <taxon>Agamidae</taxon>
        <taxon>Agaminae</taxon>
        <taxon>Phrynocephalus</taxon>
    </lineage>
</organism>
<comment type="similarity">
    <text evidence="9">Belongs to the universal ribosomal protein uL1 family. Highly divergent.</text>
</comment>
<dbReference type="GO" id="GO:0003723">
    <property type="term" value="F:RNA binding"/>
    <property type="evidence" value="ECO:0007669"/>
    <property type="project" value="InterPro"/>
</dbReference>
<evidence type="ECO:0000256" key="8">
    <source>
        <dbReference type="ARBA" id="ARBA00054167"/>
    </source>
</evidence>
<keyword evidence="4" id="KW-0832">Ubl conjugation</keyword>
<dbReference type="AlphaFoldDB" id="A0A9Q0X8E0"/>